<gene>
    <name evidence="1" type="ORF">OC846_005744</name>
</gene>
<comment type="caution">
    <text evidence="1">The sequence shown here is derived from an EMBL/GenBank/DDBJ whole genome shotgun (WGS) entry which is preliminary data.</text>
</comment>
<evidence type="ECO:0000313" key="2">
    <source>
        <dbReference type="Proteomes" id="UP001176517"/>
    </source>
</evidence>
<name>A0AAN6GME5_9BASI</name>
<dbReference type="Proteomes" id="UP001176517">
    <property type="component" value="Unassembled WGS sequence"/>
</dbReference>
<reference evidence="1" key="1">
    <citation type="journal article" date="2023" name="PhytoFront">
        <title>Draft Genome Resources of Seven Strains of Tilletia horrida, Causal Agent of Kernel Smut of Rice.</title>
        <authorList>
            <person name="Khanal S."/>
            <person name="Antony Babu S."/>
            <person name="Zhou X.G."/>
        </authorList>
    </citation>
    <scope>NUCLEOTIDE SEQUENCE</scope>
    <source>
        <strain evidence="1">TX6</strain>
    </source>
</reference>
<organism evidence="1 2">
    <name type="scientific">Tilletia horrida</name>
    <dbReference type="NCBI Taxonomy" id="155126"/>
    <lineage>
        <taxon>Eukaryota</taxon>
        <taxon>Fungi</taxon>
        <taxon>Dikarya</taxon>
        <taxon>Basidiomycota</taxon>
        <taxon>Ustilaginomycotina</taxon>
        <taxon>Exobasidiomycetes</taxon>
        <taxon>Tilletiales</taxon>
        <taxon>Tilletiaceae</taxon>
        <taxon>Tilletia</taxon>
    </lineage>
</organism>
<accession>A0AAN6GME5</accession>
<sequence length="434" mass="45840">MQQLQRDTGDGILTRGASHRLAHSTVPHQLRHKQRGPIHDAINILHSKKTIASNFCSTFLHLPPYAATKTITKTTTFTTQVPLSTTTVKTVLTSTATPVTVVDTTAVIVPVTPTVDVTVVTAVPSTSTVATITSVVTQTSVATVVVTQVSTVFGRNAKLPHDPSRTRLPYWLNQYSCPQVSKACSHIASPKTKTVTKMVAATVTVKSGAASVGLTSTAVVTPTQTSIKTVTSTSTAPGVTSTIVSASSSLVPVTATVVGTTVVSVTTTVNTVATTRLPVATQARILLKDAATNSFFGYIADADNNGFRTSTGNQGDALVVDFVNGFIALGGPDGLKVRNQYPYLGAVLLDAPRDLSTSTSNFIGAALTNYVYTGTQSTDTSGNQFAQKQGYQSHYESQIWKINSATLELTIDWTNENGDTFSKPTMFYDRGALS</sequence>
<dbReference type="AlphaFoldDB" id="A0AAN6GME5"/>
<evidence type="ECO:0000313" key="1">
    <source>
        <dbReference type="EMBL" id="KAK0545262.1"/>
    </source>
</evidence>
<keyword evidence="2" id="KW-1185">Reference proteome</keyword>
<proteinExistence type="predicted"/>
<protein>
    <submittedName>
        <fullName evidence="1">Uncharacterized protein</fullName>
    </submittedName>
</protein>
<dbReference type="EMBL" id="JAPDMZ010000239">
    <property type="protein sequence ID" value="KAK0545262.1"/>
    <property type="molecule type" value="Genomic_DNA"/>
</dbReference>